<name>A0A1H3PVP8_9FIRM</name>
<protein>
    <submittedName>
        <fullName evidence="4">Uncharacterized protein</fullName>
    </submittedName>
</protein>
<keyword evidence="5" id="KW-1185">Reference proteome</keyword>
<dbReference type="OrthoDB" id="1715639at2"/>
<feature type="compositionally biased region" description="Basic and acidic residues" evidence="2">
    <location>
        <begin position="441"/>
        <end position="454"/>
    </location>
</feature>
<keyword evidence="1" id="KW-0175">Coiled coil</keyword>
<feature type="transmembrane region" description="Helical" evidence="3">
    <location>
        <begin position="136"/>
        <end position="153"/>
    </location>
</feature>
<reference evidence="4 5" key="1">
    <citation type="submission" date="2016-10" db="EMBL/GenBank/DDBJ databases">
        <authorList>
            <person name="de Groot N.N."/>
        </authorList>
    </citation>
    <scope>NUCLEOTIDE SEQUENCE [LARGE SCALE GENOMIC DNA]</scope>
    <source>
        <strain evidence="4 5">DSM 21650</strain>
    </source>
</reference>
<dbReference type="RefSeq" id="WP_091729796.1">
    <property type="nucleotide sequence ID" value="NZ_FNQE01000016.1"/>
</dbReference>
<proteinExistence type="predicted"/>
<feature type="compositionally biased region" description="Gly residues" evidence="2">
    <location>
        <begin position="396"/>
        <end position="424"/>
    </location>
</feature>
<gene>
    <name evidence="4" type="ORF">SAMN05660462_01675</name>
</gene>
<feature type="transmembrane region" description="Helical" evidence="3">
    <location>
        <begin position="49"/>
        <end position="73"/>
    </location>
</feature>
<keyword evidence="3" id="KW-0812">Transmembrane</keyword>
<feature type="compositionally biased region" description="Low complexity" evidence="2">
    <location>
        <begin position="425"/>
        <end position="434"/>
    </location>
</feature>
<dbReference type="EMBL" id="FNQE01000016">
    <property type="protein sequence ID" value="SDZ05060.1"/>
    <property type="molecule type" value="Genomic_DNA"/>
</dbReference>
<dbReference type="InterPro" id="IPR052258">
    <property type="entry name" value="Diverse_Func_Domain-Protein"/>
</dbReference>
<dbReference type="PANTHER" id="PTHR37612:SF20">
    <property type="entry name" value="PER-HEXAMER REPEAT PROTEIN 5-RELATED"/>
    <property type="match status" value="1"/>
</dbReference>
<evidence type="ECO:0000313" key="5">
    <source>
        <dbReference type="Proteomes" id="UP000198625"/>
    </source>
</evidence>
<dbReference type="STRING" id="415015.SAMN05660462_01675"/>
<dbReference type="PANTHER" id="PTHR37612">
    <property type="entry name" value="FIBROIN HEAVY CHAIN FIB-H LIKE PROTEIN"/>
    <property type="match status" value="1"/>
</dbReference>
<evidence type="ECO:0000256" key="2">
    <source>
        <dbReference type="SAM" id="MobiDB-lite"/>
    </source>
</evidence>
<dbReference type="AlphaFoldDB" id="A0A1H3PVP8"/>
<feature type="compositionally biased region" description="Low complexity" evidence="2">
    <location>
        <begin position="384"/>
        <end position="395"/>
    </location>
</feature>
<evidence type="ECO:0000256" key="3">
    <source>
        <dbReference type="SAM" id="Phobius"/>
    </source>
</evidence>
<feature type="compositionally biased region" description="Polar residues" evidence="2">
    <location>
        <begin position="374"/>
        <end position="383"/>
    </location>
</feature>
<keyword evidence="3" id="KW-0472">Membrane</keyword>
<feature type="region of interest" description="Disordered" evidence="2">
    <location>
        <begin position="368"/>
        <end position="478"/>
    </location>
</feature>
<keyword evidence="3" id="KW-1133">Transmembrane helix</keyword>
<evidence type="ECO:0000313" key="4">
    <source>
        <dbReference type="EMBL" id="SDZ05060.1"/>
    </source>
</evidence>
<evidence type="ECO:0000256" key="1">
    <source>
        <dbReference type="SAM" id="Coils"/>
    </source>
</evidence>
<feature type="coiled-coil region" evidence="1">
    <location>
        <begin position="164"/>
        <end position="243"/>
    </location>
</feature>
<accession>A0A1H3PVP8</accession>
<sequence length="526" mass="57427">MLDKKLLELLKSLRIKYYLNRLVKYISYSLILFSSAMLIIMILSRIFPITFILSKIVISLVISLLLGFIWSIINRPSYYETARLVDSLGLKERITTALELKGNSSKLAELQKKDAVDSLSKSDLKKSISLKPSMKILAPVLLLILSSIFVGFINTSSYEEGLIKEKNKNTIKNEIENIKKIEKNIQEEKRLTLEEKKQIESTLKELKKNLSKSDNLKDIQKQALKTKKELKDIENRLREEKIKEIAKKLSNKEFTKDLAESIKSKDGEELGESIKKMSEDIKNMNSEELKNVAQDLNALSEALKDNPELLNAFNQISDIVAQGIEGNIDNEKLANSLNSLAQSLDGLMNDSQVSGAISELNKALDNLTAATGKPPQSSNSNPTGQNPSGSGNQGSNSGGNQGGSGVGQGQGQGSGAGSGAGEGSSPGSESSSGSSGSGQSGKKEGSQKEVKDYESIFTPKNLGGDGEATQVHGNVNDTGDKDIIQVKKFGDMKGEAIPYNEVLNTYKENAYKRLDTEEIPPNMKVI</sequence>
<dbReference type="Proteomes" id="UP000198625">
    <property type="component" value="Unassembled WGS sequence"/>
</dbReference>
<feature type="transmembrane region" description="Helical" evidence="3">
    <location>
        <begin position="21"/>
        <end position="43"/>
    </location>
</feature>
<organism evidence="4 5">
    <name type="scientific">Proteiniborus ethanoligenes</name>
    <dbReference type="NCBI Taxonomy" id="415015"/>
    <lineage>
        <taxon>Bacteria</taxon>
        <taxon>Bacillati</taxon>
        <taxon>Bacillota</taxon>
        <taxon>Clostridia</taxon>
        <taxon>Eubacteriales</taxon>
        <taxon>Proteiniborus</taxon>
    </lineage>
</organism>